<dbReference type="GO" id="GO:0005634">
    <property type="term" value="C:nucleus"/>
    <property type="evidence" value="ECO:0007669"/>
    <property type="project" value="TreeGrafter"/>
</dbReference>
<organism evidence="4 5">
    <name type="scientific">Phyllotreta striolata</name>
    <name type="common">Striped flea beetle</name>
    <name type="synonym">Crioceris striolata</name>
    <dbReference type="NCBI Taxonomy" id="444603"/>
    <lineage>
        <taxon>Eukaryota</taxon>
        <taxon>Metazoa</taxon>
        <taxon>Ecdysozoa</taxon>
        <taxon>Arthropoda</taxon>
        <taxon>Hexapoda</taxon>
        <taxon>Insecta</taxon>
        <taxon>Pterygota</taxon>
        <taxon>Neoptera</taxon>
        <taxon>Endopterygota</taxon>
        <taxon>Coleoptera</taxon>
        <taxon>Polyphaga</taxon>
        <taxon>Cucujiformia</taxon>
        <taxon>Chrysomeloidea</taxon>
        <taxon>Chrysomelidae</taxon>
        <taxon>Galerucinae</taxon>
        <taxon>Alticini</taxon>
        <taxon>Phyllotreta</taxon>
    </lineage>
</organism>
<evidence type="ECO:0000313" key="5">
    <source>
        <dbReference type="Proteomes" id="UP001153712"/>
    </source>
</evidence>
<gene>
    <name evidence="4" type="ORF">PHYEVI_LOCUS945</name>
</gene>
<evidence type="ECO:0000313" key="4">
    <source>
        <dbReference type="EMBL" id="CAG9854483.1"/>
    </source>
</evidence>
<reference evidence="4" key="1">
    <citation type="submission" date="2022-01" db="EMBL/GenBank/DDBJ databases">
        <authorList>
            <person name="King R."/>
        </authorList>
    </citation>
    <scope>NUCLEOTIDE SEQUENCE</scope>
</reference>
<comment type="similarity">
    <text evidence="1">Belongs to the NKAP family.</text>
</comment>
<dbReference type="Proteomes" id="UP001153712">
    <property type="component" value="Chromosome 1"/>
</dbReference>
<feature type="compositionally biased region" description="Basic and acidic residues" evidence="2">
    <location>
        <begin position="37"/>
        <end position="58"/>
    </location>
</feature>
<proteinExistence type="inferred from homology"/>
<feature type="compositionally biased region" description="Low complexity" evidence="2">
    <location>
        <begin position="92"/>
        <end position="105"/>
    </location>
</feature>
<evidence type="ECO:0000256" key="1">
    <source>
        <dbReference type="ARBA" id="ARBA00009313"/>
    </source>
</evidence>
<feature type="domain" description="NF-kappa-B-activating protein C-terminal" evidence="3">
    <location>
        <begin position="140"/>
        <end position="239"/>
    </location>
</feature>
<protein>
    <recommendedName>
        <fullName evidence="3">NF-kappa-B-activating protein C-terminal domain-containing protein</fullName>
    </recommendedName>
</protein>
<dbReference type="GO" id="GO:0010468">
    <property type="term" value="P:regulation of gene expression"/>
    <property type="evidence" value="ECO:0007669"/>
    <property type="project" value="TreeGrafter"/>
</dbReference>
<sequence>MKSQYKNPSQHNDFMESRRQQREVLGVRECPGIWGKSPERAESDVDEDEKHLEKDIEKKNKRKLKTKKVKKEKKRKKDKKKKSKKAKKRKVSTSCSDSESGSETEVWVEKPATVKQDLTSDNEESVIGPSQKSHATLTHKEMGKALLPGEGAAMAAYVAEGKRIPRRGEIGLTSDEIATYESVGYVMSGSRHRRMEAVRIRKENQIYSADEKRALAMFSKEERQKRENLILGQFKDMVNSKLAEKNK</sequence>
<dbReference type="GO" id="GO:0003682">
    <property type="term" value="F:chromatin binding"/>
    <property type="evidence" value="ECO:0007669"/>
    <property type="project" value="InterPro"/>
</dbReference>
<feature type="compositionally biased region" description="Basic residues" evidence="2">
    <location>
        <begin position="59"/>
        <end position="91"/>
    </location>
</feature>
<dbReference type="InterPro" id="IPR040466">
    <property type="entry name" value="NKAP"/>
</dbReference>
<dbReference type="PANTHER" id="PTHR13087:SF0">
    <property type="entry name" value="NFKB ACTIVATING PROTEIN LIKE"/>
    <property type="match status" value="1"/>
</dbReference>
<dbReference type="AlphaFoldDB" id="A0A9N9TF04"/>
<dbReference type="Pfam" id="PF06047">
    <property type="entry name" value="Nkap_C"/>
    <property type="match status" value="1"/>
</dbReference>
<keyword evidence="5" id="KW-1185">Reference proteome</keyword>
<dbReference type="PANTHER" id="PTHR13087">
    <property type="entry name" value="NF-KAPPA B ACTIVATING PROTEIN"/>
    <property type="match status" value="1"/>
</dbReference>
<accession>A0A9N9TF04</accession>
<dbReference type="InterPro" id="IPR009269">
    <property type="entry name" value="NKAP_C"/>
</dbReference>
<name>A0A9N9TF04_PHYSR</name>
<feature type="compositionally biased region" description="Basic and acidic residues" evidence="2">
    <location>
        <begin position="13"/>
        <end position="26"/>
    </location>
</feature>
<feature type="compositionally biased region" description="Polar residues" evidence="2">
    <location>
        <begin position="1"/>
        <end position="12"/>
    </location>
</feature>
<evidence type="ECO:0000256" key="2">
    <source>
        <dbReference type="SAM" id="MobiDB-lite"/>
    </source>
</evidence>
<dbReference type="OrthoDB" id="273141at2759"/>
<feature type="region of interest" description="Disordered" evidence="2">
    <location>
        <begin position="1"/>
        <end position="134"/>
    </location>
</feature>
<evidence type="ECO:0000259" key="3">
    <source>
        <dbReference type="Pfam" id="PF06047"/>
    </source>
</evidence>
<dbReference type="EMBL" id="OU900094">
    <property type="protein sequence ID" value="CAG9854483.1"/>
    <property type="molecule type" value="Genomic_DNA"/>
</dbReference>